<dbReference type="RefSeq" id="WP_242829490.1">
    <property type="nucleotide sequence ID" value="NZ_FOGJ01000003.1"/>
</dbReference>
<feature type="region of interest" description="Disordered" evidence="4">
    <location>
        <begin position="34"/>
        <end position="57"/>
    </location>
</feature>
<evidence type="ECO:0000313" key="8">
    <source>
        <dbReference type="Proteomes" id="UP000182584"/>
    </source>
</evidence>
<accession>A0A1H9MPU5</accession>
<evidence type="ECO:0000256" key="2">
    <source>
        <dbReference type="ARBA" id="ARBA00022448"/>
    </source>
</evidence>
<dbReference type="eggNOG" id="COG0747">
    <property type="taxonomic scope" value="Bacteria"/>
</dbReference>
<protein>
    <submittedName>
        <fullName evidence="7">Peptide/nickel transport system substrate-binding protein</fullName>
    </submittedName>
</protein>
<evidence type="ECO:0000256" key="4">
    <source>
        <dbReference type="SAM" id="MobiDB-lite"/>
    </source>
</evidence>
<name>A0A1H9MPU5_BUTFI</name>
<feature type="domain" description="Solute-binding protein family 5" evidence="6">
    <location>
        <begin position="100"/>
        <end position="444"/>
    </location>
</feature>
<dbReference type="InterPro" id="IPR030678">
    <property type="entry name" value="Peptide/Ni-bd"/>
</dbReference>
<comment type="similarity">
    <text evidence="1">Belongs to the bacterial solute-binding protein 5 family.</text>
</comment>
<dbReference type="Gene3D" id="3.10.105.10">
    <property type="entry name" value="Dipeptide-binding Protein, Domain 3"/>
    <property type="match status" value="1"/>
</dbReference>
<feature type="compositionally biased region" description="Polar residues" evidence="4">
    <location>
        <begin position="38"/>
        <end position="53"/>
    </location>
</feature>
<keyword evidence="2" id="KW-0813">Transport</keyword>
<proteinExistence type="inferred from homology"/>
<dbReference type="Pfam" id="PF00496">
    <property type="entry name" value="SBP_bac_5"/>
    <property type="match status" value="1"/>
</dbReference>
<feature type="signal peptide" evidence="5">
    <location>
        <begin position="1"/>
        <end position="29"/>
    </location>
</feature>
<dbReference type="SUPFAM" id="SSF53850">
    <property type="entry name" value="Periplasmic binding protein-like II"/>
    <property type="match status" value="1"/>
</dbReference>
<dbReference type="GO" id="GO:1904680">
    <property type="term" value="F:peptide transmembrane transporter activity"/>
    <property type="evidence" value="ECO:0007669"/>
    <property type="project" value="TreeGrafter"/>
</dbReference>
<dbReference type="PANTHER" id="PTHR30290:SF9">
    <property type="entry name" value="OLIGOPEPTIDE-BINDING PROTEIN APPA"/>
    <property type="match status" value="1"/>
</dbReference>
<dbReference type="InterPro" id="IPR039424">
    <property type="entry name" value="SBP_5"/>
</dbReference>
<keyword evidence="3 5" id="KW-0732">Signal</keyword>
<dbReference type="InterPro" id="IPR000914">
    <property type="entry name" value="SBP_5_dom"/>
</dbReference>
<dbReference type="PANTHER" id="PTHR30290">
    <property type="entry name" value="PERIPLASMIC BINDING COMPONENT OF ABC TRANSPORTER"/>
    <property type="match status" value="1"/>
</dbReference>
<dbReference type="GO" id="GO:0015833">
    <property type="term" value="P:peptide transport"/>
    <property type="evidence" value="ECO:0007669"/>
    <property type="project" value="TreeGrafter"/>
</dbReference>
<dbReference type="AlphaFoldDB" id="A0A1H9MPU5"/>
<dbReference type="PROSITE" id="PS51257">
    <property type="entry name" value="PROKAR_LIPOPROTEIN"/>
    <property type="match status" value="1"/>
</dbReference>
<evidence type="ECO:0000256" key="5">
    <source>
        <dbReference type="SAM" id="SignalP"/>
    </source>
</evidence>
<dbReference type="GO" id="GO:0042597">
    <property type="term" value="C:periplasmic space"/>
    <property type="evidence" value="ECO:0007669"/>
    <property type="project" value="UniProtKB-ARBA"/>
</dbReference>
<gene>
    <name evidence="7" type="ORF">SAMN04487884_103189</name>
</gene>
<dbReference type="PIRSF" id="PIRSF002741">
    <property type="entry name" value="MppA"/>
    <property type="match status" value="1"/>
</dbReference>
<feature type="chain" id="PRO_5039279188" evidence="5">
    <location>
        <begin position="30"/>
        <end position="522"/>
    </location>
</feature>
<sequence length="522" mass="57594">MKKKIWSGNMLRRGVAAVCTLTMAAAMLAGCAKKDGETGSQNAQEGTQETSSVDSDEVFTVGIPQDLDSLDPHIAQSAGTREVLFNIFEGLVKPDENGNLNPAIASGYDVSDDATEYTFTIRDNVLFHNGQTLTADDVVASLQRYKDTGASVFEIVDSIEKVDDTHVKVTLTKANSEFISYCTVAIMPADCEDVENNPIGTGPYKFVSRTALENLVVEKFDDYWDTDNAAHIKNVEFKVEANPDNIVTDLEGGSIDMYARITSDQADQLSDAFDIYEGEMNLVQALYVNNAVAPFDNELVRQALCYAIDPQEIMDFVSGGAGVEIGSAMFPSFGKYFDESLNDTYNQDIDKAKELLAQAGYPDGFTFTIKVPSNYTPHIDTAEVVVEQLEAIGVTANIKKVEWNTWLEEVYNNKDYEATIVGFDASTLNASALLYRYTSDAHNNMFNYANADYDKAFAAAQATVDDDEQVKYYKECEKILSETAAAIYIQDLPEFVALSSKYTGYTFYPLYVQDIAKIKLAE</sequence>
<evidence type="ECO:0000256" key="3">
    <source>
        <dbReference type="ARBA" id="ARBA00022729"/>
    </source>
</evidence>
<evidence type="ECO:0000313" key="7">
    <source>
        <dbReference type="EMBL" id="SER25539.1"/>
    </source>
</evidence>
<reference evidence="7 8" key="1">
    <citation type="submission" date="2016-10" db="EMBL/GenBank/DDBJ databases">
        <authorList>
            <person name="de Groot N.N."/>
        </authorList>
    </citation>
    <scope>NUCLEOTIDE SEQUENCE [LARGE SCALE GENOMIC DNA]</scope>
    <source>
        <strain evidence="7 8">AR40</strain>
    </source>
</reference>
<dbReference type="Gene3D" id="3.40.190.10">
    <property type="entry name" value="Periplasmic binding protein-like II"/>
    <property type="match status" value="1"/>
</dbReference>
<dbReference type="Proteomes" id="UP000182584">
    <property type="component" value="Unassembled WGS sequence"/>
</dbReference>
<organism evidence="7 8">
    <name type="scientific">Butyrivibrio fibrisolvens</name>
    <dbReference type="NCBI Taxonomy" id="831"/>
    <lineage>
        <taxon>Bacteria</taxon>
        <taxon>Bacillati</taxon>
        <taxon>Bacillota</taxon>
        <taxon>Clostridia</taxon>
        <taxon>Lachnospirales</taxon>
        <taxon>Lachnospiraceae</taxon>
        <taxon>Butyrivibrio</taxon>
    </lineage>
</organism>
<dbReference type="EMBL" id="FOGJ01000003">
    <property type="protein sequence ID" value="SER25539.1"/>
    <property type="molecule type" value="Genomic_DNA"/>
</dbReference>
<dbReference type="GO" id="GO:0043190">
    <property type="term" value="C:ATP-binding cassette (ABC) transporter complex"/>
    <property type="evidence" value="ECO:0007669"/>
    <property type="project" value="InterPro"/>
</dbReference>
<evidence type="ECO:0000256" key="1">
    <source>
        <dbReference type="ARBA" id="ARBA00005695"/>
    </source>
</evidence>
<evidence type="ECO:0000259" key="6">
    <source>
        <dbReference type="Pfam" id="PF00496"/>
    </source>
</evidence>